<name>A0AAE0JSG5_9PEZI</name>
<accession>A0AAE0JSG5</accession>
<comment type="caution">
    <text evidence="1">The sequence shown here is derived from an EMBL/GenBank/DDBJ whole genome shotgun (WGS) entry which is preliminary data.</text>
</comment>
<protein>
    <submittedName>
        <fullName evidence="1">Uncharacterized protein</fullName>
    </submittedName>
</protein>
<reference evidence="1" key="1">
    <citation type="journal article" date="2023" name="Mol. Phylogenet. Evol.">
        <title>Genome-scale phylogeny and comparative genomics of the fungal order Sordariales.</title>
        <authorList>
            <person name="Hensen N."/>
            <person name="Bonometti L."/>
            <person name="Westerberg I."/>
            <person name="Brannstrom I.O."/>
            <person name="Guillou S."/>
            <person name="Cros-Aarteil S."/>
            <person name="Calhoun S."/>
            <person name="Haridas S."/>
            <person name="Kuo A."/>
            <person name="Mondo S."/>
            <person name="Pangilinan J."/>
            <person name="Riley R."/>
            <person name="LaButti K."/>
            <person name="Andreopoulos B."/>
            <person name="Lipzen A."/>
            <person name="Chen C."/>
            <person name="Yan M."/>
            <person name="Daum C."/>
            <person name="Ng V."/>
            <person name="Clum A."/>
            <person name="Steindorff A."/>
            <person name="Ohm R.A."/>
            <person name="Martin F."/>
            <person name="Silar P."/>
            <person name="Natvig D.O."/>
            <person name="Lalanne C."/>
            <person name="Gautier V."/>
            <person name="Ament-Velasquez S.L."/>
            <person name="Kruys A."/>
            <person name="Hutchinson M.I."/>
            <person name="Powell A.J."/>
            <person name="Barry K."/>
            <person name="Miller A.N."/>
            <person name="Grigoriev I.V."/>
            <person name="Debuchy R."/>
            <person name="Gladieux P."/>
            <person name="Hiltunen Thoren M."/>
            <person name="Johannesson H."/>
        </authorList>
    </citation>
    <scope>NUCLEOTIDE SEQUENCE</scope>
    <source>
        <strain evidence="1">CBS 958.72</strain>
    </source>
</reference>
<evidence type="ECO:0000313" key="1">
    <source>
        <dbReference type="EMBL" id="KAK3360988.1"/>
    </source>
</evidence>
<proteinExistence type="predicted"/>
<dbReference type="AlphaFoldDB" id="A0AAE0JSG5"/>
<dbReference type="Proteomes" id="UP001287356">
    <property type="component" value="Unassembled WGS sequence"/>
</dbReference>
<dbReference type="EMBL" id="JAULSN010000013">
    <property type="protein sequence ID" value="KAK3360988.1"/>
    <property type="molecule type" value="Genomic_DNA"/>
</dbReference>
<keyword evidence="2" id="KW-1185">Reference proteome</keyword>
<sequence length="73" mass="8072">LVIYQGYRTGFLSLNVSLSSLDTTTTSDGNDKSKYAFVAMSRDTVPSIAPPVGGWDAYWSFEPRRAQAMAYLE</sequence>
<organism evidence="1 2">
    <name type="scientific">Lasiosphaeria ovina</name>
    <dbReference type="NCBI Taxonomy" id="92902"/>
    <lineage>
        <taxon>Eukaryota</taxon>
        <taxon>Fungi</taxon>
        <taxon>Dikarya</taxon>
        <taxon>Ascomycota</taxon>
        <taxon>Pezizomycotina</taxon>
        <taxon>Sordariomycetes</taxon>
        <taxon>Sordariomycetidae</taxon>
        <taxon>Sordariales</taxon>
        <taxon>Lasiosphaeriaceae</taxon>
        <taxon>Lasiosphaeria</taxon>
    </lineage>
</organism>
<evidence type="ECO:0000313" key="2">
    <source>
        <dbReference type="Proteomes" id="UP001287356"/>
    </source>
</evidence>
<feature type="non-terminal residue" evidence="1">
    <location>
        <position position="1"/>
    </location>
</feature>
<gene>
    <name evidence="1" type="ORF">B0T24DRAFT_539708</name>
</gene>
<reference evidence="1" key="2">
    <citation type="submission" date="2023-06" db="EMBL/GenBank/DDBJ databases">
        <authorList>
            <consortium name="Lawrence Berkeley National Laboratory"/>
            <person name="Haridas S."/>
            <person name="Hensen N."/>
            <person name="Bonometti L."/>
            <person name="Westerberg I."/>
            <person name="Brannstrom I.O."/>
            <person name="Guillou S."/>
            <person name="Cros-Aarteil S."/>
            <person name="Calhoun S."/>
            <person name="Kuo A."/>
            <person name="Mondo S."/>
            <person name="Pangilinan J."/>
            <person name="Riley R."/>
            <person name="Labutti K."/>
            <person name="Andreopoulos B."/>
            <person name="Lipzen A."/>
            <person name="Chen C."/>
            <person name="Yanf M."/>
            <person name="Daum C."/>
            <person name="Ng V."/>
            <person name="Clum A."/>
            <person name="Steindorff A."/>
            <person name="Ohm R."/>
            <person name="Martin F."/>
            <person name="Silar P."/>
            <person name="Natvig D."/>
            <person name="Lalanne C."/>
            <person name="Gautier V."/>
            <person name="Ament-Velasquez S.L."/>
            <person name="Kruys A."/>
            <person name="Hutchinson M.I."/>
            <person name="Powell A.J."/>
            <person name="Barry K."/>
            <person name="Miller A.N."/>
            <person name="Grigoriev I.V."/>
            <person name="Debuchy R."/>
            <person name="Gladieux P."/>
            <person name="Thoren M.H."/>
            <person name="Johannesson H."/>
        </authorList>
    </citation>
    <scope>NUCLEOTIDE SEQUENCE</scope>
    <source>
        <strain evidence="1">CBS 958.72</strain>
    </source>
</reference>